<dbReference type="RefSeq" id="WP_071861605.1">
    <property type="nucleotide sequence ID" value="NZ_JBHLVS010000031.1"/>
</dbReference>
<dbReference type="OrthoDB" id="2323347at2"/>
<keyword evidence="2" id="KW-1185">Reference proteome</keyword>
<dbReference type="InterPro" id="IPR021321">
    <property type="entry name" value="DUF2922"/>
</dbReference>
<comment type="caution">
    <text evidence="1">The sequence shown here is derived from an EMBL/GenBank/DDBJ whole genome shotgun (WGS) entry which is preliminary data.</text>
</comment>
<dbReference type="EMBL" id="JXKM01000003">
    <property type="protein sequence ID" value="OJG36364.1"/>
    <property type="molecule type" value="Genomic_DNA"/>
</dbReference>
<protein>
    <recommendedName>
        <fullName evidence="3">DUF2922 family protein</fullName>
    </recommendedName>
</protein>
<sequence length="70" mass="7831">MLKLVAIFKNSGGKSHTWSFNNPDTNNTPAQIKGLLERIGALNLFHSEGFDLFDTVESAKFVETIETEIF</sequence>
<accession>A0A1L8SWY5</accession>
<evidence type="ECO:0008006" key="3">
    <source>
        <dbReference type="Google" id="ProtNLM"/>
    </source>
</evidence>
<name>A0A1L8SWY5_9ENTE</name>
<evidence type="ECO:0000313" key="2">
    <source>
        <dbReference type="Proteomes" id="UP000183700"/>
    </source>
</evidence>
<dbReference type="AlphaFoldDB" id="A0A1L8SWY5"/>
<reference evidence="1 2" key="1">
    <citation type="submission" date="2014-12" db="EMBL/GenBank/DDBJ databases">
        <title>Draft genome sequences of 29 type strains of Enterococci.</title>
        <authorList>
            <person name="Zhong Z."/>
            <person name="Sun Z."/>
            <person name="Liu W."/>
            <person name="Zhang W."/>
            <person name="Zhang H."/>
        </authorList>
    </citation>
    <scope>NUCLEOTIDE SEQUENCE [LARGE SCALE GENOMIC DNA]</scope>
    <source>
        <strain evidence="1 2">DSM 22802</strain>
    </source>
</reference>
<dbReference type="Pfam" id="PF11148">
    <property type="entry name" value="DUF2922"/>
    <property type="match status" value="1"/>
</dbReference>
<organism evidence="1 2">
    <name type="scientific">Enterococcus devriesei</name>
    <dbReference type="NCBI Taxonomy" id="319970"/>
    <lineage>
        <taxon>Bacteria</taxon>
        <taxon>Bacillati</taxon>
        <taxon>Bacillota</taxon>
        <taxon>Bacilli</taxon>
        <taxon>Lactobacillales</taxon>
        <taxon>Enterococcaceae</taxon>
        <taxon>Enterococcus</taxon>
    </lineage>
</organism>
<gene>
    <name evidence="1" type="ORF">RV00_GL001723</name>
</gene>
<dbReference type="STRING" id="319970.RV00_GL001723"/>
<evidence type="ECO:0000313" key="1">
    <source>
        <dbReference type="EMBL" id="OJG36364.1"/>
    </source>
</evidence>
<proteinExistence type="predicted"/>
<dbReference type="Proteomes" id="UP000183700">
    <property type="component" value="Unassembled WGS sequence"/>
</dbReference>